<accession>A0A9W5K1I2</accession>
<dbReference type="Proteomes" id="UP000006607">
    <property type="component" value="Unassembled WGS sequence"/>
</dbReference>
<comment type="caution">
    <text evidence="1">The sequence shown here is derived from an EMBL/GenBank/DDBJ whole genome shotgun (WGS) entry which is preliminary data.</text>
</comment>
<reference evidence="1" key="1">
    <citation type="submission" date="2012-04" db="EMBL/GenBank/DDBJ databases">
        <title>The Genome Sequence of Bacillus cereus VD014.</title>
        <authorList>
            <consortium name="The Broad Institute Genome Sequencing Platform"/>
            <consortium name="The Broad Institute Genome Sequencing Center for Infectious Disease"/>
            <person name="Feldgarden M."/>
            <person name="Van der Auwera G.A."/>
            <person name="Mahillon J."/>
            <person name="Duprez V."/>
            <person name="Timmery S."/>
            <person name="Mattelet C."/>
            <person name="Dierick K."/>
            <person name="Sun M."/>
            <person name="Yu Z."/>
            <person name="Zhu L."/>
            <person name="Hu X."/>
            <person name="Shank E.B."/>
            <person name="Swiecicka I."/>
            <person name="Hansen B.M."/>
            <person name="Andrup L."/>
            <person name="Young S.K."/>
            <person name="Zeng Q."/>
            <person name="Gargeya S."/>
            <person name="Fitzgerald M."/>
            <person name="Haas B."/>
            <person name="Abouelleil A."/>
            <person name="Alvarado L."/>
            <person name="Arachchi H.M."/>
            <person name="Berlin A."/>
            <person name="Chapman S.B."/>
            <person name="Goldberg J."/>
            <person name="Griggs A."/>
            <person name="Gujja S."/>
            <person name="Hansen M."/>
            <person name="Howarth C."/>
            <person name="Imamovic A."/>
            <person name="Larimer J."/>
            <person name="McCowen C."/>
            <person name="Montmayeur A."/>
            <person name="Murphy C."/>
            <person name="Neiman D."/>
            <person name="Pearson M."/>
            <person name="Priest M."/>
            <person name="Roberts A."/>
            <person name="Saif S."/>
            <person name="Shea T."/>
            <person name="Sisk P."/>
            <person name="Sykes S."/>
            <person name="Wortman J."/>
            <person name="Nusbaum C."/>
            <person name="Birren B."/>
        </authorList>
    </citation>
    <scope>NUCLEOTIDE SEQUENCE</scope>
    <source>
        <strain evidence="1">VD014</strain>
    </source>
</reference>
<dbReference type="AlphaFoldDB" id="A0A9W5K1I2"/>
<gene>
    <name evidence="1" type="ORF">IIA_05864</name>
</gene>
<dbReference type="RefSeq" id="WP_000725497.1">
    <property type="nucleotide sequence ID" value="NZ_JH792027.1"/>
</dbReference>
<sequence length="339" mass="40287">MKKIYFHPERDKIANIPLFTNYYQYQAITYFLRVIEALDPQFVEDLNKIVPIYTTAERLHKALEDSNGSFVDMSDWAVLEKANAQCNSHLLELRDAIIEWAQKYNLVDNSLNKKTFLEIGLWAIPSKRNHPAEIEKKKKFYSPMGRELPQYIINWSITDSIYIEDEEELDENKIRDKVFTGDEFPFVFTPNSENMNQYNITGLPIEAHNYENIYTNYEFDLVEAFNGRKENIQGYTFGYAWDPRDQTWNEFEKKLDIAFKQYKDLYKNRTENYIGKLGYVEGKEKRNKEHFEWLVRFQIQGWTIKEIADYYSEEEKVLGEDTVKKALHCTSNIIGITLR</sequence>
<evidence type="ECO:0000313" key="1">
    <source>
        <dbReference type="EMBL" id="EJR11757.1"/>
    </source>
</evidence>
<dbReference type="EMBL" id="AHER01000063">
    <property type="protein sequence ID" value="EJR11757.1"/>
    <property type="molecule type" value="Genomic_DNA"/>
</dbReference>
<protein>
    <submittedName>
        <fullName evidence="1">Uncharacterized protein</fullName>
    </submittedName>
</protein>
<proteinExistence type="predicted"/>
<organism evidence="1 2">
    <name type="scientific">Bacillus cereus (strain VD014)</name>
    <dbReference type="NCBI Taxonomy" id="1053223"/>
    <lineage>
        <taxon>Bacteria</taxon>
        <taxon>Bacillati</taxon>
        <taxon>Bacillota</taxon>
        <taxon>Bacilli</taxon>
        <taxon>Bacillales</taxon>
        <taxon>Bacillaceae</taxon>
        <taxon>Bacillus</taxon>
        <taxon>Bacillus cereus group</taxon>
    </lineage>
</organism>
<name>A0A9W5K1I2_BACC8</name>
<evidence type="ECO:0000313" key="2">
    <source>
        <dbReference type="Proteomes" id="UP000006607"/>
    </source>
</evidence>